<gene>
    <name evidence="3" type="ORF">L207DRAFT_533656</name>
</gene>
<evidence type="ECO:0000256" key="2">
    <source>
        <dbReference type="ARBA" id="ARBA00023002"/>
    </source>
</evidence>
<accession>A0A2J6RAJ6</accession>
<evidence type="ECO:0000256" key="1">
    <source>
        <dbReference type="ARBA" id="ARBA00006484"/>
    </source>
</evidence>
<protein>
    <recommendedName>
        <fullName evidence="5">NAD(P)-binding protein</fullName>
    </recommendedName>
</protein>
<dbReference type="InterPro" id="IPR002347">
    <property type="entry name" value="SDR_fam"/>
</dbReference>
<evidence type="ECO:0000313" key="4">
    <source>
        <dbReference type="Proteomes" id="UP000235786"/>
    </source>
</evidence>
<dbReference type="OrthoDB" id="191139at2759"/>
<evidence type="ECO:0000313" key="3">
    <source>
        <dbReference type="EMBL" id="PMD35546.1"/>
    </source>
</evidence>
<dbReference type="Pfam" id="PF00106">
    <property type="entry name" value="adh_short"/>
    <property type="match status" value="1"/>
</dbReference>
<dbReference type="STRING" id="1149755.A0A2J6RAJ6"/>
<dbReference type="GO" id="GO:0016491">
    <property type="term" value="F:oxidoreductase activity"/>
    <property type="evidence" value="ECO:0007669"/>
    <property type="project" value="UniProtKB-KW"/>
</dbReference>
<keyword evidence="4" id="KW-1185">Reference proteome</keyword>
<proteinExistence type="inferred from homology"/>
<dbReference type="AlphaFoldDB" id="A0A2J6RAJ6"/>
<comment type="similarity">
    <text evidence="1">Belongs to the short-chain dehydrogenases/reductases (SDR) family.</text>
</comment>
<dbReference type="Gene3D" id="3.40.50.720">
    <property type="entry name" value="NAD(P)-binding Rossmann-like Domain"/>
    <property type="match status" value="1"/>
</dbReference>
<dbReference type="Proteomes" id="UP000235786">
    <property type="component" value="Unassembled WGS sequence"/>
</dbReference>
<reference evidence="3 4" key="1">
    <citation type="submission" date="2016-04" db="EMBL/GenBank/DDBJ databases">
        <title>A degradative enzymes factory behind the ericoid mycorrhizal symbiosis.</title>
        <authorList>
            <consortium name="DOE Joint Genome Institute"/>
            <person name="Martino E."/>
            <person name="Morin E."/>
            <person name="Grelet G."/>
            <person name="Kuo A."/>
            <person name="Kohler A."/>
            <person name="Daghino S."/>
            <person name="Barry K."/>
            <person name="Choi C."/>
            <person name="Cichocki N."/>
            <person name="Clum A."/>
            <person name="Copeland A."/>
            <person name="Hainaut M."/>
            <person name="Haridas S."/>
            <person name="Labutti K."/>
            <person name="Lindquist E."/>
            <person name="Lipzen A."/>
            <person name="Khouja H.-R."/>
            <person name="Murat C."/>
            <person name="Ohm R."/>
            <person name="Olson A."/>
            <person name="Spatafora J."/>
            <person name="Veneault-Fourrey C."/>
            <person name="Henrissat B."/>
            <person name="Grigoriev I."/>
            <person name="Martin F."/>
            <person name="Perotto S."/>
        </authorList>
    </citation>
    <scope>NUCLEOTIDE SEQUENCE [LARGE SCALE GENOMIC DNA]</scope>
    <source>
        <strain evidence="3 4">F</strain>
    </source>
</reference>
<dbReference type="EMBL" id="KZ613952">
    <property type="protein sequence ID" value="PMD35546.1"/>
    <property type="molecule type" value="Genomic_DNA"/>
</dbReference>
<organism evidence="3 4">
    <name type="scientific">Hyaloscypha variabilis (strain UAMH 11265 / GT02V1 / F)</name>
    <name type="common">Meliniomyces variabilis</name>
    <dbReference type="NCBI Taxonomy" id="1149755"/>
    <lineage>
        <taxon>Eukaryota</taxon>
        <taxon>Fungi</taxon>
        <taxon>Dikarya</taxon>
        <taxon>Ascomycota</taxon>
        <taxon>Pezizomycotina</taxon>
        <taxon>Leotiomycetes</taxon>
        <taxon>Helotiales</taxon>
        <taxon>Hyaloscyphaceae</taxon>
        <taxon>Hyaloscypha</taxon>
        <taxon>Hyaloscypha variabilis</taxon>
    </lineage>
</organism>
<dbReference type="PANTHER" id="PTHR42901:SF1">
    <property type="entry name" value="ALCOHOL DEHYDROGENASE"/>
    <property type="match status" value="1"/>
</dbReference>
<evidence type="ECO:0008006" key="5">
    <source>
        <dbReference type="Google" id="ProtNLM"/>
    </source>
</evidence>
<name>A0A2J6RAJ6_HYAVF</name>
<keyword evidence="2" id="KW-0560">Oxidoreductase</keyword>
<dbReference type="PANTHER" id="PTHR42901">
    <property type="entry name" value="ALCOHOL DEHYDROGENASE"/>
    <property type="match status" value="1"/>
</dbReference>
<dbReference type="InterPro" id="IPR036291">
    <property type="entry name" value="NAD(P)-bd_dom_sf"/>
</dbReference>
<sequence length="117" mass="12622">MAAEFNQWTAGEEDAKAYSSRCESETFTITGASEGGIGAATAIALAYGKPRTLFFTCRDPSKTAPVIEAIRNVDLNIKTIFVNLDLADQESIREAARTIQESGDVEKIYGLINNVGD</sequence>
<dbReference type="SUPFAM" id="SSF51735">
    <property type="entry name" value="NAD(P)-binding Rossmann-fold domains"/>
    <property type="match status" value="1"/>
</dbReference>